<protein>
    <submittedName>
        <fullName evidence="1">Uncharacterized protein</fullName>
    </submittedName>
</protein>
<reference evidence="2" key="1">
    <citation type="journal article" date="2023" name="Front. Plant Sci.">
        <title>Chromosomal-level genome assembly of Melastoma candidum provides insights into trichome evolution.</title>
        <authorList>
            <person name="Zhong Y."/>
            <person name="Wu W."/>
            <person name="Sun C."/>
            <person name="Zou P."/>
            <person name="Liu Y."/>
            <person name="Dai S."/>
            <person name="Zhou R."/>
        </authorList>
    </citation>
    <scope>NUCLEOTIDE SEQUENCE [LARGE SCALE GENOMIC DNA]</scope>
</reference>
<comment type="caution">
    <text evidence="1">The sequence shown here is derived from an EMBL/GenBank/DDBJ whole genome shotgun (WGS) entry which is preliminary data.</text>
</comment>
<organism evidence="1 2">
    <name type="scientific">Melastoma candidum</name>
    <dbReference type="NCBI Taxonomy" id="119954"/>
    <lineage>
        <taxon>Eukaryota</taxon>
        <taxon>Viridiplantae</taxon>
        <taxon>Streptophyta</taxon>
        <taxon>Embryophyta</taxon>
        <taxon>Tracheophyta</taxon>
        <taxon>Spermatophyta</taxon>
        <taxon>Magnoliopsida</taxon>
        <taxon>eudicotyledons</taxon>
        <taxon>Gunneridae</taxon>
        <taxon>Pentapetalae</taxon>
        <taxon>rosids</taxon>
        <taxon>malvids</taxon>
        <taxon>Myrtales</taxon>
        <taxon>Melastomataceae</taxon>
        <taxon>Melastomatoideae</taxon>
        <taxon>Melastomateae</taxon>
        <taxon>Melastoma</taxon>
    </lineage>
</organism>
<accession>A0ACB9RBR7</accession>
<gene>
    <name evidence="1" type="ORF">MLD38_014239</name>
</gene>
<dbReference type="EMBL" id="CM042883">
    <property type="protein sequence ID" value="KAI4376482.1"/>
    <property type="molecule type" value="Genomic_DNA"/>
</dbReference>
<sequence length="99" mass="10653">MPTTVTVWKLTWEGFFSAKLLGQGKGVHVLVLEGSRDMMVPAKRRGIGHRCAVDRDDFVSLSMPALGRLAAVEDTFVVVVGTAVVTSVGAATILIRRDN</sequence>
<proteinExistence type="predicted"/>
<dbReference type="Proteomes" id="UP001057402">
    <property type="component" value="Chromosome 4"/>
</dbReference>
<keyword evidence="2" id="KW-1185">Reference proteome</keyword>
<evidence type="ECO:0000313" key="1">
    <source>
        <dbReference type="EMBL" id="KAI4376482.1"/>
    </source>
</evidence>
<name>A0ACB9RBR7_9MYRT</name>
<evidence type="ECO:0000313" key="2">
    <source>
        <dbReference type="Proteomes" id="UP001057402"/>
    </source>
</evidence>